<dbReference type="AlphaFoldDB" id="A0A8D8SXF5"/>
<evidence type="ECO:0000313" key="2">
    <source>
        <dbReference type="EMBL" id="CAG6676486.1"/>
    </source>
</evidence>
<accession>A0A8D8SXF5</accession>
<keyword evidence="1" id="KW-1133">Transmembrane helix</keyword>
<reference evidence="2" key="1">
    <citation type="submission" date="2021-05" db="EMBL/GenBank/DDBJ databases">
        <authorList>
            <person name="Alioto T."/>
            <person name="Alioto T."/>
            <person name="Gomez Garrido J."/>
        </authorList>
    </citation>
    <scope>NUCLEOTIDE SEQUENCE</scope>
</reference>
<feature type="transmembrane region" description="Helical" evidence="1">
    <location>
        <begin position="51"/>
        <end position="73"/>
    </location>
</feature>
<dbReference type="EMBL" id="HBUF01239928">
    <property type="protein sequence ID" value="CAG6676483.1"/>
    <property type="molecule type" value="Transcribed_RNA"/>
</dbReference>
<organism evidence="2">
    <name type="scientific">Cacopsylla melanoneura</name>
    <dbReference type="NCBI Taxonomy" id="428564"/>
    <lineage>
        <taxon>Eukaryota</taxon>
        <taxon>Metazoa</taxon>
        <taxon>Ecdysozoa</taxon>
        <taxon>Arthropoda</taxon>
        <taxon>Hexapoda</taxon>
        <taxon>Insecta</taxon>
        <taxon>Pterygota</taxon>
        <taxon>Neoptera</taxon>
        <taxon>Paraneoptera</taxon>
        <taxon>Hemiptera</taxon>
        <taxon>Sternorrhyncha</taxon>
        <taxon>Psylloidea</taxon>
        <taxon>Psyllidae</taxon>
        <taxon>Psyllinae</taxon>
        <taxon>Cacopsylla</taxon>
    </lineage>
</organism>
<keyword evidence="1" id="KW-0472">Membrane</keyword>
<proteinExistence type="predicted"/>
<name>A0A8D8SXF5_9HEMI</name>
<dbReference type="EMBL" id="HBUF01239929">
    <property type="protein sequence ID" value="CAG6676486.1"/>
    <property type="molecule type" value="Transcribed_RNA"/>
</dbReference>
<evidence type="ECO:0000256" key="1">
    <source>
        <dbReference type="SAM" id="Phobius"/>
    </source>
</evidence>
<protein>
    <submittedName>
        <fullName evidence="2">Uncharacterized protein</fullName>
    </submittedName>
</protein>
<dbReference type="EMBL" id="HBUF01239930">
    <property type="protein sequence ID" value="CAG6676489.1"/>
    <property type="molecule type" value="Transcribed_RNA"/>
</dbReference>
<dbReference type="EMBL" id="HBUF01239926">
    <property type="protein sequence ID" value="CAG6676479.1"/>
    <property type="molecule type" value="Transcribed_RNA"/>
</dbReference>
<sequence>MEHALTSVVQNYEKQSRYNKYDELNRAKHTKWDKILTSMMYKVSLRIVFKFLLKICSTFIKYLLKIICTYMWFNTTRAQNLSHSCSLYKFHTNKKKENLCTHRFPLELENRKLVYVQNYRN</sequence>
<keyword evidence="1" id="KW-0812">Transmembrane</keyword>